<evidence type="ECO:0000313" key="2">
    <source>
        <dbReference type="Proteomes" id="UP000004319"/>
    </source>
</evidence>
<dbReference type="AlphaFoldDB" id="F7VAT1"/>
<dbReference type="Proteomes" id="UP000004319">
    <property type="component" value="Unassembled WGS sequence"/>
</dbReference>
<proteinExistence type="predicted"/>
<evidence type="ECO:0000313" key="1">
    <source>
        <dbReference type="EMBL" id="GAA07476.1"/>
    </source>
</evidence>
<accession>F7VAT1</accession>
<dbReference type="EMBL" id="BABS01000008">
    <property type="protein sequence ID" value="GAA07476.1"/>
    <property type="molecule type" value="Genomic_DNA"/>
</dbReference>
<name>F7VAT1_9PROT</name>
<reference evidence="1 2" key="1">
    <citation type="journal article" date="2011" name="Biochem. Biophys. Res. Commun.">
        <title>Increased number of Arginine-based salt bridges contributes to the thermotolerance of thermotolerant acetic acid bacteria, Acetobacter tropicalis SKU1100.</title>
        <authorList>
            <person name="Matsutani M."/>
            <person name="Hirakawa H."/>
            <person name="Nishikura M."/>
            <person name="Soemphol W."/>
            <person name="Ali I.A.I."/>
            <person name="Yakushi T."/>
            <person name="Matsushita K."/>
        </authorList>
    </citation>
    <scope>NUCLEOTIDE SEQUENCE [LARGE SCALE GENOMIC DNA]</scope>
    <source>
        <strain evidence="1 2">NBRC 101654</strain>
    </source>
</reference>
<sequence length="69" mass="7351">MSLRVLPPPVMQTGRLSCGIKNAGPVDKRQRAEMHVKSSQGAQNLPAGLAAAGHDCPLPHTLDTRPAWN</sequence>
<protein>
    <submittedName>
        <fullName evidence="1">Uncharacterized protein</fullName>
    </submittedName>
</protein>
<comment type="caution">
    <text evidence="1">The sequence shown here is derived from an EMBL/GenBank/DDBJ whole genome shotgun (WGS) entry which is preliminary data.</text>
</comment>
<gene>
    <name evidence="1" type="ORF">ATPR_0480</name>
</gene>
<organism evidence="1 2">
    <name type="scientific">Acetobacter tropicalis NBRC 101654</name>
    <dbReference type="NCBI Taxonomy" id="749388"/>
    <lineage>
        <taxon>Bacteria</taxon>
        <taxon>Pseudomonadati</taxon>
        <taxon>Pseudomonadota</taxon>
        <taxon>Alphaproteobacteria</taxon>
        <taxon>Acetobacterales</taxon>
        <taxon>Acetobacteraceae</taxon>
        <taxon>Acetobacter</taxon>
    </lineage>
</organism>